<reference evidence="6" key="1">
    <citation type="journal article" date="2021" name="Proc. Natl. Acad. Sci. U.S.A.">
        <title>A Catalog of Tens of Thousands of Viruses from Human Metagenomes Reveals Hidden Associations with Chronic Diseases.</title>
        <authorList>
            <person name="Tisza M.J."/>
            <person name="Buck C.B."/>
        </authorList>
    </citation>
    <scope>NUCLEOTIDE SEQUENCE</scope>
    <source>
        <strain evidence="6">CtrTt13</strain>
    </source>
</reference>
<sequence>MQGRKDAQAKVTLIIFLAAAYILPVDSGSIQSCAGCHWWSYAVSQFFHVNIFHLLLNVFALNQLRFSWRELGISFLIGSLAMTLSAVPVMGASGMIYSIMAFRMAERKIGRKAWIVFAAANAVTAFVPSIAFGVHAASFCMGFTLKLLMKRYGEYRRASKGR</sequence>
<keyword evidence="2 5" id="KW-0812">Transmembrane</keyword>
<evidence type="ECO:0000313" key="6">
    <source>
        <dbReference type="EMBL" id="DAD97735.1"/>
    </source>
</evidence>
<name>A0A8S5NTP5_9CAUD</name>
<proteinExistence type="predicted"/>
<keyword evidence="6" id="KW-0378">Hydrolase</keyword>
<dbReference type="Gene3D" id="1.20.1540.10">
    <property type="entry name" value="Rhomboid-like"/>
    <property type="match status" value="1"/>
</dbReference>
<evidence type="ECO:0000256" key="1">
    <source>
        <dbReference type="ARBA" id="ARBA00004141"/>
    </source>
</evidence>
<dbReference type="GO" id="GO:0008233">
    <property type="term" value="F:peptidase activity"/>
    <property type="evidence" value="ECO:0007669"/>
    <property type="project" value="UniProtKB-KW"/>
</dbReference>
<accession>A0A8S5NTP5</accession>
<evidence type="ECO:0000256" key="4">
    <source>
        <dbReference type="ARBA" id="ARBA00023136"/>
    </source>
</evidence>
<feature type="transmembrane region" description="Helical" evidence="5">
    <location>
        <begin position="114"/>
        <end position="147"/>
    </location>
</feature>
<keyword evidence="4 5" id="KW-0472">Membrane</keyword>
<dbReference type="GO" id="GO:0006508">
    <property type="term" value="P:proteolysis"/>
    <property type="evidence" value="ECO:0007669"/>
    <property type="project" value="UniProtKB-KW"/>
</dbReference>
<dbReference type="InterPro" id="IPR035952">
    <property type="entry name" value="Rhomboid-like_sf"/>
</dbReference>
<feature type="transmembrane region" description="Helical" evidence="5">
    <location>
        <begin position="42"/>
        <end position="61"/>
    </location>
</feature>
<organism evidence="6">
    <name type="scientific">Podoviridae sp. ctrTt13</name>
    <dbReference type="NCBI Taxonomy" id="2825279"/>
    <lineage>
        <taxon>Viruses</taxon>
        <taxon>Duplodnaviria</taxon>
        <taxon>Heunggongvirae</taxon>
        <taxon>Uroviricota</taxon>
        <taxon>Caudoviricetes</taxon>
    </lineage>
</organism>
<keyword evidence="6" id="KW-0645">Protease</keyword>
<protein>
    <submittedName>
        <fullName evidence="6">Rhomboid protease GlpG</fullName>
    </submittedName>
</protein>
<dbReference type="EMBL" id="BK015247">
    <property type="protein sequence ID" value="DAD97735.1"/>
    <property type="molecule type" value="Genomic_DNA"/>
</dbReference>
<comment type="subcellular location">
    <subcellularLocation>
        <location evidence="1">Membrane</location>
        <topology evidence="1">Multi-pass membrane protein</topology>
    </subcellularLocation>
</comment>
<evidence type="ECO:0000256" key="5">
    <source>
        <dbReference type="SAM" id="Phobius"/>
    </source>
</evidence>
<evidence type="ECO:0000256" key="3">
    <source>
        <dbReference type="ARBA" id="ARBA00022989"/>
    </source>
</evidence>
<dbReference type="SUPFAM" id="SSF144091">
    <property type="entry name" value="Rhomboid-like"/>
    <property type="match status" value="1"/>
</dbReference>
<dbReference type="GO" id="GO:0016020">
    <property type="term" value="C:membrane"/>
    <property type="evidence" value="ECO:0007669"/>
    <property type="project" value="UniProtKB-SubCell"/>
</dbReference>
<keyword evidence="3 5" id="KW-1133">Transmembrane helix</keyword>
<feature type="transmembrane region" description="Helical" evidence="5">
    <location>
        <begin position="73"/>
        <end position="102"/>
    </location>
</feature>
<evidence type="ECO:0000256" key="2">
    <source>
        <dbReference type="ARBA" id="ARBA00022692"/>
    </source>
</evidence>